<proteinExistence type="predicted"/>
<sequence length="122" mass="13449">MKNEKFTQDEYDALNEIKRGIKGDRVSACVGRNSKRLSGLKLISIARNGRIALTEKGEETLFLRRCVLALRSLSEQSGAAIDADVALFLGKKSHILALPDGGFEISDKGRESLQDILNQGFR</sequence>
<gene>
    <name evidence="1" type="ORF">GJ699_23055</name>
</gene>
<dbReference type="RefSeq" id="WP_154380721.1">
    <property type="nucleotide sequence ID" value="NZ_WKJK01000013.1"/>
</dbReference>
<evidence type="ECO:0000313" key="2">
    <source>
        <dbReference type="Proteomes" id="UP000433309"/>
    </source>
</evidence>
<keyword evidence="2" id="KW-1185">Reference proteome</keyword>
<organism evidence="1 2">
    <name type="scientific">Duganella guangzhouensis</name>
    <dbReference type="NCBI Taxonomy" id="2666084"/>
    <lineage>
        <taxon>Bacteria</taxon>
        <taxon>Pseudomonadati</taxon>
        <taxon>Pseudomonadota</taxon>
        <taxon>Betaproteobacteria</taxon>
        <taxon>Burkholderiales</taxon>
        <taxon>Oxalobacteraceae</taxon>
        <taxon>Telluria group</taxon>
        <taxon>Duganella</taxon>
    </lineage>
</organism>
<name>A0A6I2L538_9BURK</name>
<comment type="caution">
    <text evidence="1">The sequence shown here is derived from an EMBL/GenBank/DDBJ whole genome shotgun (WGS) entry which is preliminary data.</text>
</comment>
<dbReference type="AlphaFoldDB" id="A0A6I2L538"/>
<reference evidence="1 2" key="1">
    <citation type="submission" date="2019-11" db="EMBL/GenBank/DDBJ databases">
        <title>Novel species isolated from a subtropical stream in China.</title>
        <authorList>
            <person name="Lu H."/>
        </authorList>
    </citation>
    <scope>NUCLEOTIDE SEQUENCE [LARGE SCALE GENOMIC DNA]</scope>
    <source>
        <strain evidence="1 2">FT80W</strain>
    </source>
</reference>
<protein>
    <submittedName>
        <fullName evidence="1">Uncharacterized protein</fullName>
    </submittedName>
</protein>
<dbReference type="Proteomes" id="UP000433309">
    <property type="component" value="Unassembled WGS sequence"/>
</dbReference>
<dbReference type="EMBL" id="WKJK01000013">
    <property type="protein sequence ID" value="MRW92883.1"/>
    <property type="molecule type" value="Genomic_DNA"/>
</dbReference>
<evidence type="ECO:0000313" key="1">
    <source>
        <dbReference type="EMBL" id="MRW92883.1"/>
    </source>
</evidence>
<accession>A0A6I2L538</accession>